<dbReference type="Proteomes" id="UP001158961">
    <property type="component" value="Chromosome"/>
</dbReference>
<evidence type="ECO:0000256" key="1">
    <source>
        <dbReference type="SAM" id="Phobius"/>
    </source>
</evidence>
<dbReference type="InterPro" id="IPR010351">
    <property type="entry name" value="DUF943"/>
</dbReference>
<keyword evidence="1" id="KW-0812">Transmembrane</keyword>
<sequence>MRVKNKKTIALLTLAVCVLFGYWLWLSLRPVKIVAVHKDGEFSSVLVRNFPFTDRGKISWWLKNKDILKEKYNIPQPEKNGFYSIVFWDFGDGYKERDKYDRRCFEDMQPPLNCIDKNRIFSIWNTQNNNISFGVDDGEYTINENGLIERNESK</sequence>
<reference evidence="2" key="1">
    <citation type="submission" date="2022-05" db="EMBL/GenBank/DDBJ databases">
        <authorList>
            <person name="Pothier F. J."/>
        </authorList>
    </citation>
    <scope>NUCLEOTIDE SEQUENCE</scope>
    <source>
        <strain evidence="2">DAPP-PG734</strain>
    </source>
</reference>
<accession>A0AAN2FB01</accession>
<proteinExistence type="predicted"/>
<protein>
    <submittedName>
        <fullName evidence="2">DUF943 domain-containing protein</fullName>
    </submittedName>
</protein>
<dbReference type="EMBL" id="OW970315">
    <property type="protein sequence ID" value="CAH6205788.1"/>
    <property type="molecule type" value="Genomic_DNA"/>
</dbReference>
<dbReference type="RefSeq" id="WP_031594139.1">
    <property type="nucleotide sequence ID" value="NZ_CP143414.1"/>
</dbReference>
<dbReference type="AlphaFoldDB" id="A0AAN2FB01"/>
<gene>
    <name evidence="2" type="ORF">DAPPPG734_04970</name>
</gene>
<evidence type="ECO:0000313" key="3">
    <source>
        <dbReference type="Proteomes" id="UP001158961"/>
    </source>
</evidence>
<feature type="transmembrane region" description="Helical" evidence="1">
    <location>
        <begin position="9"/>
        <end position="28"/>
    </location>
</feature>
<name>A0AAN2FB01_ENTAG</name>
<evidence type="ECO:0000313" key="2">
    <source>
        <dbReference type="EMBL" id="CAH6205788.1"/>
    </source>
</evidence>
<keyword evidence="1" id="KW-1133">Transmembrane helix</keyword>
<keyword evidence="1" id="KW-0472">Membrane</keyword>
<dbReference type="Pfam" id="PF06092">
    <property type="entry name" value="DUF943"/>
    <property type="match status" value="1"/>
</dbReference>
<organism evidence="2 3">
    <name type="scientific">Enterobacter agglomerans</name>
    <name type="common">Erwinia herbicola</name>
    <name type="synonym">Pantoea agglomerans</name>
    <dbReference type="NCBI Taxonomy" id="549"/>
    <lineage>
        <taxon>Bacteria</taxon>
        <taxon>Pseudomonadati</taxon>
        <taxon>Pseudomonadota</taxon>
        <taxon>Gammaproteobacteria</taxon>
        <taxon>Enterobacterales</taxon>
        <taxon>Erwiniaceae</taxon>
        <taxon>Pantoea</taxon>
        <taxon>Pantoea agglomerans group</taxon>
    </lineage>
</organism>